<protein>
    <submittedName>
        <fullName evidence="1">Uncharacterized protein</fullName>
    </submittedName>
</protein>
<name>U4KUW9_PYROM</name>
<accession>U4KUW9</accession>
<dbReference type="Proteomes" id="UP000018144">
    <property type="component" value="Unassembled WGS sequence"/>
</dbReference>
<organism evidence="1 2">
    <name type="scientific">Pyronema omphalodes (strain CBS 100304)</name>
    <name type="common">Pyronema confluens</name>
    <dbReference type="NCBI Taxonomy" id="1076935"/>
    <lineage>
        <taxon>Eukaryota</taxon>
        <taxon>Fungi</taxon>
        <taxon>Dikarya</taxon>
        <taxon>Ascomycota</taxon>
        <taxon>Pezizomycotina</taxon>
        <taxon>Pezizomycetes</taxon>
        <taxon>Pezizales</taxon>
        <taxon>Pyronemataceae</taxon>
        <taxon>Pyronema</taxon>
    </lineage>
</organism>
<reference evidence="1 2" key="1">
    <citation type="journal article" date="2013" name="PLoS Genet.">
        <title>The genome and development-dependent transcriptomes of Pyronema confluens: a window into fungal evolution.</title>
        <authorList>
            <person name="Traeger S."/>
            <person name="Altegoer F."/>
            <person name="Freitag M."/>
            <person name="Gabaldon T."/>
            <person name="Kempken F."/>
            <person name="Kumar A."/>
            <person name="Marcet-Houben M."/>
            <person name="Poggeler S."/>
            <person name="Stajich J.E."/>
            <person name="Nowrousian M."/>
        </authorList>
    </citation>
    <scope>NUCLEOTIDE SEQUENCE [LARGE SCALE GENOMIC DNA]</scope>
    <source>
        <strain evidence="2">CBS 100304</strain>
        <tissue evidence="1">Vegetative mycelium</tissue>
    </source>
</reference>
<dbReference type="AlphaFoldDB" id="U4KUW9"/>
<proteinExistence type="predicted"/>
<gene>
    <name evidence="1" type="ORF">PCON_04820</name>
</gene>
<sequence>MQTVHDWEKMNPGVRDKAALNGLVQQIRICDSLLRKFKADSEKHTRRITTSQNRPIWNRCAKIRWHLFHSGDVVKLDGELRIHLGAINLFSNDMHKSLKLLMNAQCTTLSQLRADSGKTTALTTEFLRRIEAYLVTIQAHVAIPKAIGYTWEGDCLSCEAPIKLINAFGRVHIMPLCLLRSFQVH</sequence>
<evidence type="ECO:0000313" key="2">
    <source>
        <dbReference type="Proteomes" id="UP000018144"/>
    </source>
</evidence>
<keyword evidence="2" id="KW-1185">Reference proteome</keyword>
<evidence type="ECO:0000313" key="1">
    <source>
        <dbReference type="EMBL" id="CCX05233.1"/>
    </source>
</evidence>
<dbReference type="EMBL" id="HF935239">
    <property type="protein sequence ID" value="CCX05233.1"/>
    <property type="molecule type" value="Genomic_DNA"/>
</dbReference>